<dbReference type="GO" id="GO:0009337">
    <property type="term" value="C:sulfite reductase complex (NADPH)"/>
    <property type="evidence" value="ECO:0007669"/>
    <property type="project" value="TreeGrafter"/>
</dbReference>
<evidence type="ECO:0000259" key="5">
    <source>
        <dbReference type="PROSITE" id="PS51379"/>
    </source>
</evidence>
<name>A0A0B3WVU5_9FIRM</name>
<organism evidence="6 7">
    <name type="scientific">Terrisporobacter othiniensis</name>
    <dbReference type="NCBI Taxonomy" id="1577792"/>
    <lineage>
        <taxon>Bacteria</taxon>
        <taxon>Bacillati</taxon>
        <taxon>Bacillota</taxon>
        <taxon>Clostridia</taxon>
        <taxon>Peptostreptococcales</taxon>
        <taxon>Peptostreptococcaceae</taxon>
        <taxon>Terrisporobacter</taxon>
    </lineage>
</organism>
<keyword evidence="1" id="KW-0004">4Fe-4S</keyword>
<dbReference type="OrthoDB" id="9800558at2"/>
<dbReference type="GO" id="GO:0051539">
    <property type="term" value="F:4 iron, 4 sulfur cluster binding"/>
    <property type="evidence" value="ECO:0007669"/>
    <property type="project" value="UniProtKB-KW"/>
</dbReference>
<dbReference type="Proteomes" id="UP000031189">
    <property type="component" value="Unassembled WGS sequence"/>
</dbReference>
<protein>
    <submittedName>
        <fullName evidence="6">(4Fe-4S)-binding protein</fullName>
    </submittedName>
</protein>
<gene>
    <name evidence="6" type="ORF">QX51_01335</name>
</gene>
<dbReference type="InterPro" id="IPR017900">
    <property type="entry name" value="4Fe4S_Fe_S_CS"/>
</dbReference>
<dbReference type="Pfam" id="PF01077">
    <property type="entry name" value="NIR_SIR"/>
    <property type="match status" value="1"/>
</dbReference>
<dbReference type="InterPro" id="IPR036136">
    <property type="entry name" value="Nit/Sulf_reduc_fer-like_dom_sf"/>
</dbReference>
<reference evidence="6 7" key="1">
    <citation type="submission" date="2014-12" db="EMBL/GenBank/DDBJ databases">
        <title>Draft genome sequence of Terrisporobacter sp. 08-306576, isolated from the blood culture of a bacteremia patient.</title>
        <authorList>
            <person name="Lund L.C."/>
            <person name="Sydenham T.V."/>
            <person name="Hogh S.V."/>
            <person name="Skov M.N."/>
            <person name="Kemp M."/>
            <person name="Justesen U.S."/>
        </authorList>
    </citation>
    <scope>NUCLEOTIDE SEQUENCE [LARGE SCALE GENOMIC DNA]</scope>
    <source>
        <strain evidence="6 7">08-306576</strain>
    </source>
</reference>
<evidence type="ECO:0000256" key="3">
    <source>
        <dbReference type="ARBA" id="ARBA00023004"/>
    </source>
</evidence>
<dbReference type="PROSITE" id="PS00198">
    <property type="entry name" value="4FE4S_FER_1"/>
    <property type="match status" value="1"/>
</dbReference>
<dbReference type="Pfam" id="PF00037">
    <property type="entry name" value="Fer4"/>
    <property type="match status" value="1"/>
</dbReference>
<dbReference type="STRING" id="1577792.QX51_01335"/>
<dbReference type="Pfam" id="PF03460">
    <property type="entry name" value="NIR_SIR_ferr"/>
    <property type="match status" value="1"/>
</dbReference>
<dbReference type="GO" id="GO:0020037">
    <property type="term" value="F:heme binding"/>
    <property type="evidence" value="ECO:0007669"/>
    <property type="project" value="InterPro"/>
</dbReference>
<dbReference type="GO" id="GO:0050311">
    <property type="term" value="F:sulfite reductase (ferredoxin) activity"/>
    <property type="evidence" value="ECO:0007669"/>
    <property type="project" value="TreeGrafter"/>
</dbReference>
<dbReference type="AlphaFoldDB" id="A0A0B3WVU5"/>
<keyword evidence="2" id="KW-0479">Metal-binding</keyword>
<evidence type="ECO:0000313" key="6">
    <source>
        <dbReference type="EMBL" id="KHS58700.1"/>
    </source>
</evidence>
<dbReference type="PANTHER" id="PTHR11493">
    <property type="entry name" value="SULFITE REDUCTASE [NADPH] SUBUNIT BETA-RELATED"/>
    <property type="match status" value="1"/>
</dbReference>
<evidence type="ECO:0000256" key="2">
    <source>
        <dbReference type="ARBA" id="ARBA00022723"/>
    </source>
</evidence>
<dbReference type="SUPFAM" id="SSF56014">
    <property type="entry name" value="Nitrite and sulphite reductase 4Fe-4S domain-like"/>
    <property type="match status" value="1"/>
</dbReference>
<keyword evidence="4" id="KW-0411">Iron-sulfur</keyword>
<evidence type="ECO:0000256" key="1">
    <source>
        <dbReference type="ARBA" id="ARBA00022485"/>
    </source>
</evidence>
<evidence type="ECO:0000256" key="4">
    <source>
        <dbReference type="ARBA" id="ARBA00023014"/>
    </source>
</evidence>
<dbReference type="InterPro" id="IPR045854">
    <property type="entry name" value="NO2/SO3_Rdtase_4Fe4S_sf"/>
</dbReference>
<dbReference type="PANTHER" id="PTHR11493:SF54">
    <property type="entry name" value="ANAEROBIC SULFITE REDUCTASE SUBUNIT C"/>
    <property type="match status" value="1"/>
</dbReference>
<dbReference type="SUPFAM" id="SSF54862">
    <property type="entry name" value="4Fe-4S ferredoxins"/>
    <property type="match status" value="1"/>
</dbReference>
<dbReference type="InterPro" id="IPR006067">
    <property type="entry name" value="NO2/SO3_Rdtase_4Fe4S_dom"/>
</dbReference>
<keyword evidence="3" id="KW-0408">Iron</keyword>
<comment type="caution">
    <text evidence="6">The sequence shown here is derived from an EMBL/GenBank/DDBJ whole genome shotgun (WGS) entry which is preliminary data.</text>
</comment>
<dbReference type="GO" id="GO:0016002">
    <property type="term" value="F:sulfite reductase activity"/>
    <property type="evidence" value="ECO:0007669"/>
    <property type="project" value="TreeGrafter"/>
</dbReference>
<evidence type="ECO:0000313" key="7">
    <source>
        <dbReference type="Proteomes" id="UP000031189"/>
    </source>
</evidence>
<keyword evidence="7" id="KW-1185">Reference proteome</keyword>
<dbReference type="InterPro" id="IPR017896">
    <property type="entry name" value="4Fe4S_Fe-S-bd"/>
</dbReference>
<dbReference type="SUPFAM" id="SSF55124">
    <property type="entry name" value="Nitrite/Sulfite reductase N-terminal domain-like"/>
    <property type="match status" value="1"/>
</dbReference>
<dbReference type="EMBL" id="JWHR01000016">
    <property type="protein sequence ID" value="KHS58700.1"/>
    <property type="molecule type" value="Genomic_DNA"/>
</dbReference>
<accession>A0A0B3WVU5</accession>
<dbReference type="GO" id="GO:0000103">
    <property type="term" value="P:sulfate assimilation"/>
    <property type="evidence" value="ECO:0007669"/>
    <property type="project" value="TreeGrafter"/>
</dbReference>
<dbReference type="InterPro" id="IPR005117">
    <property type="entry name" value="NiRdtase/SiRdtase_haem-b_fer"/>
</dbReference>
<sequence length="317" mass="34926">MATLTISKEDEKRVKALGFLSNKGTDNFSARVITVNGKITATQQKCIGEAAELFGNGIVTFTTRLTVEIQGIPYEKIEDFRAYIAKEGLETGGTGSKVRPVVSCKGTTCQYGLIDTFELSEEIHERFYKGYSGVKLPHKFKIATGGCPNNCVKPDLNDLGIIGQYIPNFDEDSCNGCKKCAIEKLCPINACKVVDDILEIDEELCNHCGRCVGACPFDAIEDGTYGYKIYIGGRWGKKINHGIALNKVFTSKEEALDIIEKAILLYREQGKTGERFANTIERLGFENVEKQLLANDLLERKEEIINADLHLVGGATC</sequence>
<feature type="domain" description="4Fe-4S ferredoxin-type" evidence="5">
    <location>
        <begin position="165"/>
        <end position="195"/>
    </location>
</feature>
<dbReference type="InterPro" id="IPR045169">
    <property type="entry name" value="NO2/SO3_Rdtase_4Fe4S_prot"/>
</dbReference>
<proteinExistence type="predicted"/>
<dbReference type="PROSITE" id="PS51379">
    <property type="entry name" value="4FE4S_FER_2"/>
    <property type="match status" value="2"/>
</dbReference>
<dbReference type="RefSeq" id="WP_039678104.1">
    <property type="nucleotide sequence ID" value="NZ_JAWGXO010000005.1"/>
</dbReference>
<feature type="domain" description="4Fe-4S ferredoxin-type" evidence="5">
    <location>
        <begin position="196"/>
        <end position="225"/>
    </location>
</feature>
<dbReference type="Gene3D" id="3.30.70.20">
    <property type="match status" value="1"/>
</dbReference>
<dbReference type="GO" id="GO:0046872">
    <property type="term" value="F:metal ion binding"/>
    <property type="evidence" value="ECO:0007669"/>
    <property type="project" value="UniProtKB-KW"/>
</dbReference>
<dbReference type="Gene3D" id="3.30.413.10">
    <property type="entry name" value="Sulfite Reductase Hemoprotein, domain 1"/>
    <property type="match status" value="1"/>
</dbReference>